<evidence type="ECO:0000313" key="2">
    <source>
        <dbReference type="EMBL" id="QBZ55127.1"/>
    </source>
</evidence>
<name>A0A4P7MYL6_PYROR</name>
<evidence type="ECO:0000259" key="1">
    <source>
        <dbReference type="Pfam" id="PF12955"/>
    </source>
</evidence>
<dbReference type="Proteomes" id="UP000294847">
    <property type="component" value="Chromosome 2"/>
</dbReference>
<gene>
    <name evidence="2" type="ORF">PoMZ_00019</name>
</gene>
<dbReference type="PANTHER" id="PTHR36853">
    <property type="entry name" value="EXPRESSED PROTEIN"/>
    <property type="match status" value="1"/>
</dbReference>
<dbReference type="PANTHER" id="PTHR36853:SF1">
    <property type="entry name" value="DUF3844 DOMAIN-CONTAINING PROTEIN"/>
    <property type="match status" value="1"/>
</dbReference>
<dbReference type="InterPro" id="IPR053065">
    <property type="entry name" value="Archenteron_Induction-Rel"/>
</dbReference>
<dbReference type="InterPro" id="IPR024382">
    <property type="entry name" value="Vps3844_C"/>
</dbReference>
<dbReference type="GO" id="GO:0005783">
    <property type="term" value="C:endoplasmic reticulum"/>
    <property type="evidence" value="ECO:0007669"/>
    <property type="project" value="TreeGrafter"/>
</dbReference>
<evidence type="ECO:0000313" key="3">
    <source>
        <dbReference type="Proteomes" id="UP000294847"/>
    </source>
</evidence>
<dbReference type="AlphaFoldDB" id="A0A4P7MYL6"/>
<feature type="domain" description="Vacuolar sorting protein Vps3844 C-terminal" evidence="1">
    <location>
        <begin position="288"/>
        <end position="400"/>
    </location>
</feature>
<dbReference type="EMBL" id="CP034205">
    <property type="protein sequence ID" value="QBZ55127.1"/>
    <property type="molecule type" value="Genomic_DNA"/>
</dbReference>
<accession>A0A4P7MYL6</accession>
<reference evidence="2 3" key="1">
    <citation type="journal article" date="2019" name="Mol. Biol. Evol.">
        <title>Blast fungal genomes show frequent chromosomal changes, gene gains and losses, and effector gene turnover.</title>
        <authorList>
            <person name="Gomez Luciano L.B."/>
            <person name="Jason Tsai I."/>
            <person name="Chuma I."/>
            <person name="Tosa Y."/>
            <person name="Chen Y.H."/>
            <person name="Li J.Y."/>
            <person name="Li M.Y."/>
            <person name="Jade Lu M.Y."/>
            <person name="Nakayashiki H."/>
            <person name="Li W.H."/>
        </authorList>
    </citation>
    <scope>NUCLEOTIDE SEQUENCE [LARGE SCALE GENOMIC DNA]</scope>
    <source>
        <strain evidence="2">MZ5-1-6</strain>
    </source>
</reference>
<dbReference type="Pfam" id="PF12955">
    <property type="entry name" value="Vps3844_C"/>
    <property type="match status" value="1"/>
</dbReference>
<sequence length="407" mass="43421">MKWCTKTFASLSLAGLALASSGNRFENDAEAFILSANHDASSARPRLPPQLVRHILLQRVSTGDDHSSLSADLPAEIETDRALAYLNQYGREPRALFSRSKDEDRNPSMVLMLEGITEDNGKALRQGLKARKQALAFTVADMPSADATAELLQRDFSGLLSSCDELADLATPENDKCWSGRALVAKHDVAKNPEFLSSLTSNLDTLLAATTKKHMDVMILLVPESSRTAGVKEWTSATNTLNRRQASEAVITDPRANEHSAKATGHKKQPVSSSSSASTAALRKIPTCFSSASACMNATDSCSGHGACHNRFSADDSKPETSADNKALVCFHCVCAPTINDDKGVQSRTFWAGNTCAKQDVSTQFWLIAGSTVALVGLVSLSVGMLFSVGEEKLPGVIGAGVSKSSK</sequence>
<proteinExistence type="predicted"/>
<protein>
    <recommendedName>
        <fullName evidence="1">Vacuolar sorting protein Vps3844 C-terminal domain-containing protein</fullName>
    </recommendedName>
</protein>
<dbReference type="VEuPathDB" id="FungiDB:M_BR32_EuGene_00132651"/>
<organism evidence="2 3">
    <name type="scientific">Pyricularia oryzae</name>
    <name type="common">Rice blast fungus</name>
    <name type="synonym">Magnaporthe oryzae</name>
    <dbReference type="NCBI Taxonomy" id="318829"/>
    <lineage>
        <taxon>Eukaryota</taxon>
        <taxon>Fungi</taxon>
        <taxon>Dikarya</taxon>
        <taxon>Ascomycota</taxon>
        <taxon>Pezizomycotina</taxon>
        <taxon>Sordariomycetes</taxon>
        <taxon>Sordariomycetidae</taxon>
        <taxon>Magnaporthales</taxon>
        <taxon>Pyriculariaceae</taxon>
        <taxon>Pyricularia</taxon>
    </lineage>
</organism>